<evidence type="ECO:0000313" key="9">
    <source>
        <dbReference type="EMBL" id="GAL25724.1"/>
    </source>
</evidence>
<evidence type="ECO:0000256" key="5">
    <source>
        <dbReference type="ARBA" id="ARBA00022519"/>
    </source>
</evidence>
<keyword evidence="8" id="KW-0472">Membrane</keyword>
<keyword evidence="5" id="KW-0997">Cell inner membrane</keyword>
<keyword evidence="4" id="KW-1003">Cell membrane</keyword>
<dbReference type="GO" id="GO:0005524">
    <property type="term" value="F:ATP binding"/>
    <property type="evidence" value="ECO:0007669"/>
    <property type="project" value="UniProtKB-KW"/>
</dbReference>
<comment type="similarity">
    <text evidence="2">Belongs to the ABC transporter superfamily.</text>
</comment>
<sequence length="98" mass="11183">MILQPSIIVADEALNGLDMAMRSQIINLFLELQEEMGVAFVYVSQHLGIVKHITDKVMVMHEGDVVEYGKTSEVLTNPQHIVTQRMVESHFHKTPMHR</sequence>
<keyword evidence="3" id="KW-0813">Transport</keyword>
<dbReference type="InterPro" id="IPR027417">
    <property type="entry name" value="P-loop_NTPase"/>
</dbReference>
<gene>
    <name evidence="9" type="ORF">JCM19239_4211</name>
</gene>
<accession>A0ABQ0JAC4</accession>
<evidence type="ECO:0000313" key="10">
    <source>
        <dbReference type="Proteomes" id="UP000029223"/>
    </source>
</evidence>
<dbReference type="Gene3D" id="3.40.50.300">
    <property type="entry name" value="P-loop containing nucleotide triphosphate hydrolases"/>
    <property type="match status" value="1"/>
</dbReference>
<evidence type="ECO:0000256" key="2">
    <source>
        <dbReference type="ARBA" id="ARBA00005417"/>
    </source>
</evidence>
<protein>
    <submittedName>
        <fullName evidence="9">Peptide transport system ATP-binding protein SapF</fullName>
    </submittedName>
</protein>
<name>A0ABQ0JAC4_9VIBR</name>
<proteinExistence type="inferred from homology"/>
<dbReference type="PANTHER" id="PTHR43776">
    <property type="entry name" value="TRANSPORT ATP-BINDING PROTEIN"/>
    <property type="match status" value="1"/>
</dbReference>
<dbReference type="Proteomes" id="UP000029223">
    <property type="component" value="Unassembled WGS sequence"/>
</dbReference>
<dbReference type="PANTHER" id="PTHR43776:SF4">
    <property type="entry name" value="PUTRESCINE EXPORT SYSTEM ATP-BINDING PROTEIN SAPF"/>
    <property type="match status" value="1"/>
</dbReference>
<reference evidence="10" key="1">
    <citation type="submission" date="2014-09" db="EMBL/GenBank/DDBJ databases">
        <title>Vibrio variabilis JCM 19239. (C206) whole genome shotgun sequence.</title>
        <authorList>
            <person name="Sawabe T."/>
            <person name="Meirelles P."/>
            <person name="Nakanishi M."/>
            <person name="Sayaka M."/>
            <person name="Hattori M."/>
            <person name="Ohkuma M."/>
        </authorList>
    </citation>
    <scope>NUCLEOTIDE SEQUENCE [LARGE SCALE GENOMIC DNA]</scope>
    <source>
        <strain evidence="10">JCM 19239</strain>
    </source>
</reference>
<keyword evidence="10" id="KW-1185">Reference proteome</keyword>
<dbReference type="EMBL" id="BBMS01000012">
    <property type="protein sequence ID" value="GAL25724.1"/>
    <property type="molecule type" value="Genomic_DNA"/>
</dbReference>
<comment type="caution">
    <text evidence="9">The sequence shown here is derived from an EMBL/GenBank/DDBJ whole genome shotgun (WGS) entry which is preliminary data.</text>
</comment>
<keyword evidence="6" id="KW-0547">Nucleotide-binding</keyword>
<evidence type="ECO:0000256" key="6">
    <source>
        <dbReference type="ARBA" id="ARBA00022741"/>
    </source>
</evidence>
<dbReference type="InterPro" id="IPR050319">
    <property type="entry name" value="ABC_transp_ATP-bind"/>
</dbReference>
<comment type="subcellular location">
    <subcellularLocation>
        <location evidence="1">Cell inner membrane</location>
        <topology evidence="1">Peripheral membrane protein</topology>
    </subcellularLocation>
</comment>
<evidence type="ECO:0000256" key="4">
    <source>
        <dbReference type="ARBA" id="ARBA00022475"/>
    </source>
</evidence>
<evidence type="ECO:0000256" key="8">
    <source>
        <dbReference type="ARBA" id="ARBA00023136"/>
    </source>
</evidence>
<organism evidence="9 10">
    <name type="scientific">Vibrio variabilis</name>
    <dbReference type="NCBI Taxonomy" id="990271"/>
    <lineage>
        <taxon>Bacteria</taxon>
        <taxon>Pseudomonadati</taxon>
        <taxon>Pseudomonadota</taxon>
        <taxon>Gammaproteobacteria</taxon>
        <taxon>Vibrionales</taxon>
        <taxon>Vibrionaceae</taxon>
        <taxon>Vibrio</taxon>
    </lineage>
</organism>
<evidence type="ECO:0000256" key="3">
    <source>
        <dbReference type="ARBA" id="ARBA00022448"/>
    </source>
</evidence>
<evidence type="ECO:0000256" key="1">
    <source>
        <dbReference type="ARBA" id="ARBA00004417"/>
    </source>
</evidence>
<keyword evidence="7 9" id="KW-0067">ATP-binding</keyword>
<dbReference type="SUPFAM" id="SSF52540">
    <property type="entry name" value="P-loop containing nucleoside triphosphate hydrolases"/>
    <property type="match status" value="1"/>
</dbReference>
<evidence type="ECO:0000256" key="7">
    <source>
        <dbReference type="ARBA" id="ARBA00022840"/>
    </source>
</evidence>